<evidence type="ECO:0000313" key="3">
    <source>
        <dbReference type="EMBL" id="SHF50296.1"/>
    </source>
</evidence>
<name>A0A1M5C6L8_9GAMM</name>
<dbReference type="GO" id="GO:0031241">
    <property type="term" value="C:periplasmic side of cell outer membrane"/>
    <property type="evidence" value="ECO:0007669"/>
    <property type="project" value="TreeGrafter"/>
</dbReference>
<dbReference type="PROSITE" id="PS51257">
    <property type="entry name" value="PROKAR_LIPOPROTEIN"/>
    <property type="match status" value="1"/>
</dbReference>
<feature type="compositionally biased region" description="Polar residues" evidence="2">
    <location>
        <begin position="609"/>
        <end position="619"/>
    </location>
</feature>
<organism evidence="3 4">
    <name type="scientific">Modicisalibacter ilicicola DSM 19980</name>
    <dbReference type="NCBI Taxonomy" id="1121942"/>
    <lineage>
        <taxon>Bacteria</taxon>
        <taxon>Pseudomonadati</taxon>
        <taxon>Pseudomonadota</taxon>
        <taxon>Gammaproteobacteria</taxon>
        <taxon>Oceanospirillales</taxon>
        <taxon>Halomonadaceae</taxon>
        <taxon>Modicisalibacter</taxon>
    </lineage>
</organism>
<dbReference type="SUPFAM" id="SSF53822">
    <property type="entry name" value="Periplasmic binding protein-like I"/>
    <property type="match status" value="1"/>
</dbReference>
<accession>A0A1M5C6L8</accession>
<dbReference type="GO" id="GO:0009252">
    <property type="term" value="P:peptidoglycan biosynthetic process"/>
    <property type="evidence" value="ECO:0007669"/>
    <property type="project" value="TreeGrafter"/>
</dbReference>
<feature type="region of interest" description="Disordered" evidence="2">
    <location>
        <begin position="582"/>
        <end position="629"/>
    </location>
</feature>
<sequence>MDKSLRRLLGASLLSLLMVGCAGQQEVIEGPRASSEPAELLSQAERQGGQEAALTRLRAADILARRGDQAQALQVAFGIDSTALPTDERIQWALLLSYLGLEQEDGRSVIKATSLLEYDVPIPPDDAQTLKYRRGLALGLVGQPLSAAEMLIELQQAGAPFDLNDDIWRQLTRLRGPSLDRLARNPDRLTQGWVALIELQRRNGSDVARLFTRIDEWRNDYPDHPAARRLPGDLRALRELRGQDVRHIAVFLPQSGPLANVAEAIRQGMETRHMNALDQGEQTPQLSFYDTRSDSLETLYARAAMAGAQVVVGPLDKDTVSRLELRNEVPLPTLALNYGTAEENHADDLFQYGLSAEDEARQVARRAWLDGHRDAGMLVPDNPWGRRVAEAFRQTWQEQGGSFASIIHYDPEGTVANAVRPLLAVVDERAQREMDMLFLLALPNYARQVPPTLEFFYAGDLPIYATSHLFEGRLQPRADHDLDDVSFIEIPWLIPDAAVGGTDALPYSDSYRELNDKNEPALFKLNAMGVDAYELGRKLPLFNTLPSSELYGATGTLSAGADRRFHRELPWARFVNGVPQPPLYNIPRSSPDDDARTMGVAPSDEAQRTNRAPSDSVQGTELAPADETR</sequence>
<dbReference type="GO" id="GO:0030234">
    <property type="term" value="F:enzyme regulator activity"/>
    <property type="evidence" value="ECO:0007669"/>
    <property type="project" value="TreeGrafter"/>
</dbReference>
<keyword evidence="1" id="KW-0472">Membrane</keyword>
<reference evidence="3 4" key="1">
    <citation type="submission" date="2016-11" db="EMBL/GenBank/DDBJ databases">
        <authorList>
            <person name="Jaros S."/>
            <person name="Januszkiewicz K."/>
            <person name="Wedrychowicz H."/>
        </authorList>
    </citation>
    <scope>NUCLEOTIDE SEQUENCE [LARGE SCALE GENOMIC DNA]</scope>
    <source>
        <strain evidence="3 4">DSM 19980</strain>
    </source>
</reference>
<dbReference type="STRING" id="1121942.SAMN02745148_02801"/>
<dbReference type="PANTHER" id="PTHR38038:SF1">
    <property type="entry name" value="PENICILLIN-BINDING PROTEIN ACTIVATOR LPOA"/>
    <property type="match status" value="1"/>
</dbReference>
<evidence type="ECO:0008006" key="5">
    <source>
        <dbReference type="Google" id="ProtNLM"/>
    </source>
</evidence>
<proteinExistence type="predicted"/>
<dbReference type="Pfam" id="PF04348">
    <property type="entry name" value="LppC"/>
    <property type="match status" value="1"/>
</dbReference>
<dbReference type="InterPro" id="IPR028082">
    <property type="entry name" value="Peripla_BP_I"/>
</dbReference>
<keyword evidence="4" id="KW-1185">Reference proteome</keyword>
<dbReference type="Gene3D" id="1.25.40.650">
    <property type="match status" value="1"/>
</dbReference>
<evidence type="ECO:0000313" key="4">
    <source>
        <dbReference type="Proteomes" id="UP000184346"/>
    </source>
</evidence>
<evidence type="ECO:0000256" key="1">
    <source>
        <dbReference type="ARBA" id="ARBA00023136"/>
    </source>
</evidence>
<dbReference type="Gene3D" id="3.40.50.2300">
    <property type="match status" value="2"/>
</dbReference>
<protein>
    <recommendedName>
        <fullName evidence="5">Penicillin-binding protein activator</fullName>
    </recommendedName>
</protein>
<dbReference type="InterPro" id="IPR007443">
    <property type="entry name" value="LpoA"/>
</dbReference>
<dbReference type="EMBL" id="FQUJ01000013">
    <property type="protein sequence ID" value="SHF50296.1"/>
    <property type="molecule type" value="Genomic_DNA"/>
</dbReference>
<dbReference type="Proteomes" id="UP000184346">
    <property type="component" value="Unassembled WGS sequence"/>
</dbReference>
<dbReference type="CDD" id="cd06339">
    <property type="entry name" value="PBP1_YraM_LppC_lipoprotein-like"/>
    <property type="match status" value="1"/>
</dbReference>
<dbReference type="AlphaFoldDB" id="A0A1M5C6L8"/>
<dbReference type="PANTHER" id="PTHR38038">
    <property type="entry name" value="PENICILLIN-BINDING PROTEIN ACTIVATOR LPOA"/>
    <property type="match status" value="1"/>
</dbReference>
<evidence type="ECO:0000256" key="2">
    <source>
        <dbReference type="SAM" id="MobiDB-lite"/>
    </source>
</evidence>
<gene>
    <name evidence="3" type="ORF">SAMN02745148_02801</name>
</gene>
<dbReference type="RefSeq" id="WP_175546984.1">
    <property type="nucleotide sequence ID" value="NZ_FQUJ01000013.1"/>
</dbReference>